<dbReference type="AlphaFoldDB" id="A0A1J5QRN1"/>
<evidence type="ECO:0000313" key="2">
    <source>
        <dbReference type="EMBL" id="OIQ82540.1"/>
    </source>
</evidence>
<dbReference type="NCBIfam" id="NF041492">
    <property type="entry name" value="MobF"/>
    <property type="match status" value="1"/>
</dbReference>
<dbReference type="Pfam" id="PF08751">
    <property type="entry name" value="TrwC"/>
    <property type="match status" value="1"/>
</dbReference>
<dbReference type="EMBL" id="MLJW01000793">
    <property type="protein sequence ID" value="OIQ82540.1"/>
    <property type="molecule type" value="Genomic_DNA"/>
</dbReference>
<dbReference type="Pfam" id="PF13604">
    <property type="entry name" value="AAA_30"/>
    <property type="match status" value="1"/>
</dbReference>
<comment type="caution">
    <text evidence="2">The sequence shown here is derived from an EMBL/GenBank/DDBJ whole genome shotgun (WGS) entry which is preliminary data.</text>
</comment>
<proteinExistence type="predicted"/>
<reference evidence="2" key="1">
    <citation type="submission" date="2016-10" db="EMBL/GenBank/DDBJ databases">
        <title>Sequence of Gallionella enrichment culture.</title>
        <authorList>
            <person name="Poehlein A."/>
            <person name="Muehling M."/>
            <person name="Daniel R."/>
        </authorList>
    </citation>
    <scope>NUCLEOTIDE SEQUENCE</scope>
</reference>
<dbReference type="InterPro" id="IPR014862">
    <property type="entry name" value="TrwC"/>
</dbReference>
<sequence length="733" mass="81594">MIFSICAVLSHQFIDIYNSDTLNHLSPFMMTFMSYKRLSKGANAGKYYTDSANDELIEDHSIDDYFTQAKGCEPSGVWFDPHGVIEGIQHGCIVNHVIFSNLLAGRSPQGKKLTQTVDGAHTAGFDATFSVPKSVSAIWAVASDLQREAIESALARANEDALLFLSERAGVSRRGGQGVRNEAVRLIAATWPHSSNRNGDPQRHFHNIIFNTCQHLDGTFGTIESKHIMLWQVATGAYFRAAVAHHLHQAFPGLQFKKDDKGSFIICDVKLELIEFWSSRRNEINELIAEGGLEGTARQRDEIWAKTRINKKYDYSPAIMQDRWLLEADTFSFNVLSALKEGQSNPIIDDGKWRSAGVALTRDKSMFTEQSLYRYVSEQSIGAPLAEIKRRVAEVKIGMVKLGADGKKRTIYSTLDMFKAELSLLTYAKQLSTDGKHSIDQAAVNTAIAKNTRMSDEQAAAIHHVCSQGSMKVVESSAGEDKSDTLHGIRFVFEAHGYEMMGLALMHSDAHRLQKNARIKSCEISDFLIGIENASTTINDKTIIVLGDYSLVNSEFADQLLKIVYVHGAKLIITGEGMNLNAIPIEPTMDIIMKVAGAVRIGEILSQKDVRQSNNVLADISAVALDKLDAYSRSMDDYWLVDSIKRQYFRHRSERNSTLDYLDRVDAVLITLIQTGIDCGLRKINNASKSTAVEFFKKDVFNDLKVVRESSSNALSEAMKVFADAMQKYDVIP</sequence>
<dbReference type="InterPro" id="IPR027417">
    <property type="entry name" value="P-loop_NTPase"/>
</dbReference>
<evidence type="ECO:0000259" key="1">
    <source>
        <dbReference type="Pfam" id="PF08751"/>
    </source>
</evidence>
<accession>A0A1J5QRN1</accession>
<name>A0A1J5QRN1_9ZZZZ</name>
<organism evidence="2">
    <name type="scientific">mine drainage metagenome</name>
    <dbReference type="NCBI Taxonomy" id="410659"/>
    <lineage>
        <taxon>unclassified sequences</taxon>
        <taxon>metagenomes</taxon>
        <taxon>ecological metagenomes</taxon>
    </lineage>
</organism>
<dbReference type="Gene3D" id="3.40.50.300">
    <property type="entry name" value="P-loop containing nucleotide triphosphate hydrolases"/>
    <property type="match status" value="1"/>
</dbReference>
<feature type="domain" description="TrwC relaxase" evidence="1">
    <location>
        <begin position="43"/>
        <end position="329"/>
    </location>
</feature>
<protein>
    <submittedName>
        <fullName evidence="2">Multifunctional conjugation protein TraI</fullName>
    </submittedName>
</protein>
<gene>
    <name evidence="2" type="primary">traI_6</name>
    <name evidence="2" type="ORF">GALL_356740</name>
</gene>
<dbReference type="SUPFAM" id="SSF55464">
    <property type="entry name" value="Origin of replication-binding domain, RBD-like"/>
    <property type="match status" value="1"/>
</dbReference>